<organism evidence="2 3">
    <name type="scientific">Pleurodeles waltl</name>
    <name type="common">Iberian ribbed newt</name>
    <dbReference type="NCBI Taxonomy" id="8319"/>
    <lineage>
        <taxon>Eukaryota</taxon>
        <taxon>Metazoa</taxon>
        <taxon>Chordata</taxon>
        <taxon>Craniata</taxon>
        <taxon>Vertebrata</taxon>
        <taxon>Euteleostomi</taxon>
        <taxon>Amphibia</taxon>
        <taxon>Batrachia</taxon>
        <taxon>Caudata</taxon>
        <taxon>Salamandroidea</taxon>
        <taxon>Salamandridae</taxon>
        <taxon>Pleurodelinae</taxon>
        <taxon>Pleurodeles</taxon>
    </lineage>
</organism>
<gene>
    <name evidence="2" type="ORF">NDU88_006204</name>
</gene>
<accession>A0AAV7N0L6</accession>
<comment type="caution">
    <text evidence="2">The sequence shown here is derived from an EMBL/GenBank/DDBJ whole genome shotgun (WGS) entry which is preliminary data.</text>
</comment>
<evidence type="ECO:0000313" key="3">
    <source>
        <dbReference type="Proteomes" id="UP001066276"/>
    </source>
</evidence>
<evidence type="ECO:0000313" key="2">
    <source>
        <dbReference type="EMBL" id="KAJ1108834.1"/>
    </source>
</evidence>
<keyword evidence="3" id="KW-1185">Reference proteome</keyword>
<feature type="compositionally biased region" description="Polar residues" evidence="1">
    <location>
        <begin position="92"/>
        <end position="101"/>
    </location>
</feature>
<dbReference type="Proteomes" id="UP001066276">
    <property type="component" value="Chromosome 9"/>
</dbReference>
<reference evidence="2" key="1">
    <citation type="journal article" date="2022" name="bioRxiv">
        <title>Sequencing and chromosome-scale assembly of the giantPleurodeles waltlgenome.</title>
        <authorList>
            <person name="Brown T."/>
            <person name="Elewa A."/>
            <person name="Iarovenko S."/>
            <person name="Subramanian E."/>
            <person name="Araus A.J."/>
            <person name="Petzold A."/>
            <person name="Susuki M."/>
            <person name="Suzuki K.-i.T."/>
            <person name="Hayashi T."/>
            <person name="Toyoda A."/>
            <person name="Oliveira C."/>
            <person name="Osipova E."/>
            <person name="Leigh N.D."/>
            <person name="Simon A."/>
            <person name="Yun M.H."/>
        </authorList>
    </citation>
    <scope>NUCLEOTIDE SEQUENCE</scope>
    <source>
        <strain evidence="2">20211129_DDA</strain>
        <tissue evidence="2">Liver</tissue>
    </source>
</reference>
<dbReference type="EMBL" id="JANPWB010000013">
    <property type="protein sequence ID" value="KAJ1108834.1"/>
    <property type="molecule type" value="Genomic_DNA"/>
</dbReference>
<protein>
    <submittedName>
        <fullName evidence="2">Uncharacterized protein</fullName>
    </submittedName>
</protein>
<proteinExistence type="predicted"/>
<feature type="region of interest" description="Disordered" evidence="1">
    <location>
        <begin position="56"/>
        <end position="116"/>
    </location>
</feature>
<name>A0AAV7N0L6_PLEWA</name>
<dbReference type="AlphaFoldDB" id="A0AAV7N0L6"/>
<sequence>MGHAKWCLEPTTPACAEGEAGSAAERKEEATVGNLMTGSTGTSFWFIAGSSLSSRDGSSQEIHAGIPGPAALHTRTPDREDGCGGLELGTLRSPQLQSRGTKQAPKRMGAREQELKKTGRGHCCTLGVNRKIFIHKNPKLF</sequence>
<evidence type="ECO:0000256" key="1">
    <source>
        <dbReference type="SAM" id="MobiDB-lite"/>
    </source>
</evidence>